<dbReference type="VEuPathDB" id="FungiDB:SPPG_05051"/>
<dbReference type="InterPro" id="IPR050307">
    <property type="entry name" value="Sterol_Desaturase_Related"/>
</dbReference>
<dbReference type="GO" id="GO:0005506">
    <property type="term" value="F:iron ion binding"/>
    <property type="evidence" value="ECO:0007669"/>
    <property type="project" value="InterPro"/>
</dbReference>
<comment type="subcellular location">
    <subcellularLocation>
        <location evidence="1">Membrane</location>
    </subcellularLocation>
</comment>
<evidence type="ECO:0000256" key="1">
    <source>
        <dbReference type="ARBA" id="ARBA00004370"/>
    </source>
</evidence>
<dbReference type="Proteomes" id="UP000053201">
    <property type="component" value="Unassembled WGS sequence"/>
</dbReference>
<evidence type="ECO:0000313" key="8">
    <source>
        <dbReference type="Proteomes" id="UP000053201"/>
    </source>
</evidence>
<accession>A0A0L0HFI5</accession>
<dbReference type="EMBL" id="KQ257457">
    <property type="protein sequence ID" value="KNC99669.1"/>
    <property type="molecule type" value="Genomic_DNA"/>
</dbReference>
<dbReference type="GO" id="GO:0016020">
    <property type="term" value="C:membrane"/>
    <property type="evidence" value="ECO:0007669"/>
    <property type="project" value="UniProtKB-SubCell"/>
</dbReference>
<name>A0A0L0HFI5_SPIPD</name>
<evidence type="ECO:0000256" key="3">
    <source>
        <dbReference type="ARBA" id="ARBA00022989"/>
    </source>
</evidence>
<dbReference type="STRING" id="645134.A0A0L0HFI5"/>
<feature type="domain" description="Fatty acid hydroxylase" evidence="6">
    <location>
        <begin position="130"/>
        <end position="254"/>
    </location>
</feature>
<feature type="transmembrane region" description="Helical" evidence="5">
    <location>
        <begin position="85"/>
        <end position="105"/>
    </location>
</feature>
<evidence type="ECO:0000256" key="4">
    <source>
        <dbReference type="ARBA" id="ARBA00023136"/>
    </source>
</evidence>
<gene>
    <name evidence="7" type="ORF">SPPG_05051</name>
</gene>
<evidence type="ECO:0000313" key="7">
    <source>
        <dbReference type="EMBL" id="KNC99669.1"/>
    </source>
</evidence>
<feature type="transmembrane region" description="Helical" evidence="5">
    <location>
        <begin position="35"/>
        <end position="58"/>
    </location>
</feature>
<proteinExistence type="predicted"/>
<dbReference type="AlphaFoldDB" id="A0A0L0HFI5"/>
<dbReference type="GeneID" id="27688465"/>
<evidence type="ECO:0000259" key="6">
    <source>
        <dbReference type="Pfam" id="PF04116"/>
    </source>
</evidence>
<dbReference type="OrthoDB" id="408954at2759"/>
<dbReference type="eggNOG" id="KOG0873">
    <property type="taxonomic scope" value="Eukaryota"/>
</dbReference>
<dbReference type="InterPro" id="IPR006694">
    <property type="entry name" value="Fatty_acid_hydroxylase"/>
</dbReference>
<reference evidence="7 8" key="1">
    <citation type="submission" date="2009-08" db="EMBL/GenBank/DDBJ databases">
        <title>The Genome Sequence of Spizellomyces punctatus strain DAOM BR117.</title>
        <authorList>
            <consortium name="The Broad Institute Genome Sequencing Platform"/>
            <person name="Russ C."/>
            <person name="Cuomo C."/>
            <person name="Shea T."/>
            <person name="Young S.K."/>
            <person name="Zeng Q."/>
            <person name="Koehrsen M."/>
            <person name="Haas B."/>
            <person name="Borodovsky M."/>
            <person name="Guigo R."/>
            <person name="Alvarado L."/>
            <person name="Berlin A."/>
            <person name="Bochicchio J."/>
            <person name="Borenstein D."/>
            <person name="Chapman S."/>
            <person name="Chen Z."/>
            <person name="Engels R."/>
            <person name="Freedman E."/>
            <person name="Gellesch M."/>
            <person name="Goldberg J."/>
            <person name="Griggs A."/>
            <person name="Gujja S."/>
            <person name="Heiman D."/>
            <person name="Hepburn T."/>
            <person name="Howarth C."/>
            <person name="Jen D."/>
            <person name="Larson L."/>
            <person name="Lewis B."/>
            <person name="Mehta T."/>
            <person name="Park D."/>
            <person name="Pearson M."/>
            <person name="Roberts A."/>
            <person name="Saif S."/>
            <person name="Shenoy N."/>
            <person name="Sisk P."/>
            <person name="Stolte C."/>
            <person name="Sykes S."/>
            <person name="Thomson T."/>
            <person name="Walk T."/>
            <person name="White J."/>
            <person name="Yandava C."/>
            <person name="Burger G."/>
            <person name="Gray M.W."/>
            <person name="Holland P.W.H."/>
            <person name="King N."/>
            <person name="Lang F.B.F."/>
            <person name="Roger A.J."/>
            <person name="Ruiz-Trillo I."/>
            <person name="Lander E."/>
            <person name="Nusbaum C."/>
        </authorList>
    </citation>
    <scope>NUCLEOTIDE SEQUENCE [LARGE SCALE GENOMIC DNA]</scope>
    <source>
        <strain evidence="7 8">DAOM BR117</strain>
    </source>
</reference>
<dbReference type="OMA" id="QYAHPIE"/>
<keyword evidence="8" id="KW-1185">Reference proteome</keyword>
<sequence>MPGNHTVSFLNAPLGGSLLAPAWTSITNKFSDRSLFLYGTFSVQFLVFWIPSLLYLLVDVYRPSFLHRYKIQPEVHPPPKLLRRCALLVLFNQFFVAGPLLWLTYPLMLQRGVHVSPTLPSPLEIMRDFTISLIAEEILFYYSHRLLHARPIYKYIHKLHHQFTAPVGMSAEYAHPIEHILSNIVPVVVGPILMGSHLVTMWLWLSMALFTTVTVHAGYDSPLHRGIARFHDMHHEKFTSCFGVMGALDLLHGTDHAFRERYGGIGWVKVLLGADKGNGSLVKGKKAE</sequence>
<keyword evidence="2 5" id="KW-0812">Transmembrane</keyword>
<keyword evidence="3 5" id="KW-1133">Transmembrane helix</keyword>
<organism evidence="7 8">
    <name type="scientific">Spizellomyces punctatus (strain DAOM BR117)</name>
    <dbReference type="NCBI Taxonomy" id="645134"/>
    <lineage>
        <taxon>Eukaryota</taxon>
        <taxon>Fungi</taxon>
        <taxon>Fungi incertae sedis</taxon>
        <taxon>Chytridiomycota</taxon>
        <taxon>Chytridiomycota incertae sedis</taxon>
        <taxon>Chytridiomycetes</taxon>
        <taxon>Spizellomycetales</taxon>
        <taxon>Spizellomycetaceae</taxon>
        <taxon>Spizellomyces</taxon>
    </lineage>
</organism>
<dbReference type="PANTHER" id="PTHR11863">
    <property type="entry name" value="STEROL DESATURASE"/>
    <property type="match status" value="1"/>
</dbReference>
<dbReference type="GO" id="GO:0016491">
    <property type="term" value="F:oxidoreductase activity"/>
    <property type="evidence" value="ECO:0007669"/>
    <property type="project" value="InterPro"/>
</dbReference>
<dbReference type="GO" id="GO:0008610">
    <property type="term" value="P:lipid biosynthetic process"/>
    <property type="evidence" value="ECO:0007669"/>
    <property type="project" value="InterPro"/>
</dbReference>
<dbReference type="RefSeq" id="XP_016607709.1">
    <property type="nucleotide sequence ID" value="XM_016753288.1"/>
</dbReference>
<evidence type="ECO:0000256" key="5">
    <source>
        <dbReference type="SAM" id="Phobius"/>
    </source>
</evidence>
<dbReference type="InParanoid" id="A0A0L0HFI5"/>
<protein>
    <recommendedName>
        <fullName evidence="6">Fatty acid hydroxylase domain-containing protein</fullName>
    </recommendedName>
</protein>
<dbReference type="Pfam" id="PF04116">
    <property type="entry name" value="FA_hydroxylase"/>
    <property type="match status" value="1"/>
</dbReference>
<evidence type="ECO:0000256" key="2">
    <source>
        <dbReference type="ARBA" id="ARBA00022692"/>
    </source>
</evidence>
<keyword evidence="4 5" id="KW-0472">Membrane</keyword>